<evidence type="ECO:0000313" key="3">
    <source>
        <dbReference type="Proteomes" id="UP000189475"/>
    </source>
</evidence>
<name>A0A1R4B3V3_9VIBR</name>
<keyword evidence="1" id="KW-0732">Signal</keyword>
<evidence type="ECO:0000313" key="2">
    <source>
        <dbReference type="EMBL" id="SJL83594.1"/>
    </source>
</evidence>
<feature type="signal peptide" evidence="1">
    <location>
        <begin position="1"/>
        <end position="29"/>
    </location>
</feature>
<dbReference type="Proteomes" id="UP000189475">
    <property type="component" value="Unassembled WGS sequence"/>
</dbReference>
<proteinExistence type="predicted"/>
<dbReference type="STRING" id="1918946.VPAL9027_01563"/>
<dbReference type="PROSITE" id="PS51257">
    <property type="entry name" value="PROKAR_LIPOPROTEIN"/>
    <property type="match status" value="1"/>
</dbReference>
<feature type="chain" id="PRO_5012751724" evidence="1">
    <location>
        <begin position="30"/>
        <end position="299"/>
    </location>
</feature>
<organism evidence="2 3">
    <name type="scientific">Vibrio palustris</name>
    <dbReference type="NCBI Taxonomy" id="1918946"/>
    <lineage>
        <taxon>Bacteria</taxon>
        <taxon>Pseudomonadati</taxon>
        <taxon>Pseudomonadota</taxon>
        <taxon>Gammaproteobacteria</taxon>
        <taxon>Vibrionales</taxon>
        <taxon>Vibrionaceae</taxon>
        <taxon>Vibrio</taxon>
    </lineage>
</organism>
<reference evidence="2 3" key="1">
    <citation type="submission" date="2017-02" db="EMBL/GenBank/DDBJ databases">
        <authorList>
            <person name="Peterson S.W."/>
        </authorList>
    </citation>
    <scope>NUCLEOTIDE SEQUENCE [LARGE SCALE GENOMIC DNA]</scope>
    <source>
        <strain evidence="2 3">CECT 9027</strain>
    </source>
</reference>
<evidence type="ECO:0000256" key="1">
    <source>
        <dbReference type="SAM" id="SignalP"/>
    </source>
</evidence>
<sequence>MESRPQYTPRYLISLLLLTACFFPTIASAQDFLCDATQPSTNQLPVLDSRCPIGQGLWGDKKPKQTHSHFWIQCGLLRETLSVDAAKPLYKKIATDVWLKPESKGTRCLIGPYTEYKHAYEDLLRVRQLPAYKKAFIRDVKKTGTMPATKKVTTSTHHKRMKFLAEEPIKPKRVVIERRQPAKPRKTVNVDIRRRTQVGKLEYVVPYVSEKEAQFYMENNQPWIRLDYESAERMCSKIKMRLATTEEWQALLAANVMEKNAWPMNLPYWGWHKKGLFTNGNTNTLQGGALLNVICVGKH</sequence>
<dbReference type="EMBL" id="FUFT01000003">
    <property type="protein sequence ID" value="SJL83594.1"/>
    <property type="molecule type" value="Genomic_DNA"/>
</dbReference>
<accession>A0A1R4B3V3</accession>
<gene>
    <name evidence="2" type="ORF">VPAL9027_01563</name>
</gene>
<keyword evidence="3" id="KW-1185">Reference proteome</keyword>
<dbReference type="AlphaFoldDB" id="A0A1R4B3V3"/>
<protein>
    <submittedName>
        <fullName evidence="2">Uncharacterized protein</fullName>
    </submittedName>
</protein>
<dbReference type="RefSeq" id="WP_235861844.1">
    <property type="nucleotide sequence ID" value="NZ_AP024887.1"/>
</dbReference>